<accession>A0A7K1SJ91</accession>
<evidence type="ECO:0000259" key="8">
    <source>
        <dbReference type="Pfam" id="PF12704"/>
    </source>
</evidence>
<feature type="domain" description="ABC3 transporter permease C-terminal" evidence="7">
    <location>
        <begin position="679"/>
        <end position="788"/>
    </location>
</feature>
<comment type="caution">
    <text evidence="9">The sequence shown here is derived from an EMBL/GenBank/DDBJ whole genome shotgun (WGS) entry which is preliminary data.</text>
</comment>
<keyword evidence="4 6" id="KW-1133">Transmembrane helix</keyword>
<evidence type="ECO:0000256" key="2">
    <source>
        <dbReference type="ARBA" id="ARBA00022475"/>
    </source>
</evidence>
<feature type="transmembrane region" description="Helical" evidence="6">
    <location>
        <begin position="380"/>
        <end position="403"/>
    </location>
</feature>
<dbReference type="InterPro" id="IPR050250">
    <property type="entry name" value="Macrolide_Exporter_MacB"/>
</dbReference>
<evidence type="ECO:0000259" key="7">
    <source>
        <dbReference type="Pfam" id="PF02687"/>
    </source>
</evidence>
<reference evidence="9 10" key="1">
    <citation type="submission" date="2019-12" db="EMBL/GenBank/DDBJ databases">
        <title>Spirosoma sp. HMF4905 genome sequencing and assembly.</title>
        <authorList>
            <person name="Kang H."/>
            <person name="Cha I."/>
            <person name="Kim H."/>
            <person name="Joh K."/>
        </authorList>
    </citation>
    <scope>NUCLEOTIDE SEQUENCE [LARGE SCALE GENOMIC DNA]</scope>
    <source>
        <strain evidence="9 10">HMF4905</strain>
    </source>
</reference>
<feature type="transmembrane region" description="Helical" evidence="6">
    <location>
        <begin position="712"/>
        <end position="740"/>
    </location>
</feature>
<feature type="transmembrane region" description="Helical" evidence="6">
    <location>
        <begin position="286"/>
        <end position="308"/>
    </location>
</feature>
<dbReference type="EMBL" id="WPIN01000012">
    <property type="protein sequence ID" value="MVM33804.1"/>
    <property type="molecule type" value="Genomic_DNA"/>
</dbReference>
<evidence type="ECO:0000256" key="3">
    <source>
        <dbReference type="ARBA" id="ARBA00022692"/>
    </source>
</evidence>
<dbReference type="GO" id="GO:0022857">
    <property type="term" value="F:transmembrane transporter activity"/>
    <property type="evidence" value="ECO:0007669"/>
    <property type="project" value="TreeGrafter"/>
</dbReference>
<keyword evidence="2" id="KW-1003">Cell membrane</keyword>
<proteinExistence type="predicted"/>
<feature type="domain" description="MacB-like periplasmic core" evidence="8">
    <location>
        <begin position="435"/>
        <end position="642"/>
    </location>
</feature>
<dbReference type="PANTHER" id="PTHR30572:SF18">
    <property type="entry name" value="ABC-TYPE MACROLIDE FAMILY EXPORT SYSTEM PERMEASE COMPONENT 2"/>
    <property type="match status" value="1"/>
</dbReference>
<evidence type="ECO:0000256" key="4">
    <source>
        <dbReference type="ARBA" id="ARBA00022989"/>
    </source>
</evidence>
<dbReference type="Pfam" id="PF02687">
    <property type="entry name" value="FtsX"/>
    <property type="match status" value="2"/>
</dbReference>
<evidence type="ECO:0000313" key="10">
    <source>
        <dbReference type="Proteomes" id="UP000436006"/>
    </source>
</evidence>
<feature type="domain" description="ABC3 transporter permease C-terminal" evidence="7">
    <location>
        <begin position="292"/>
        <end position="407"/>
    </location>
</feature>
<feature type="domain" description="MacB-like periplasmic core" evidence="8">
    <location>
        <begin position="20"/>
        <end position="243"/>
    </location>
</feature>
<dbReference type="Proteomes" id="UP000436006">
    <property type="component" value="Unassembled WGS sequence"/>
</dbReference>
<keyword evidence="10" id="KW-1185">Reference proteome</keyword>
<evidence type="ECO:0000256" key="6">
    <source>
        <dbReference type="SAM" id="Phobius"/>
    </source>
</evidence>
<dbReference type="InterPro" id="IPR025857">
    <property type="entry name" value="MacB_PCD"/>
</dbReference>
<feature type="transmembrane region" description="Helical" evidence="6">
    <location>
        <begin position="337"/>
        <end position="360"/>
    </location>
</feature>
<dbReference type="InterPro" id="IPR003838">
    <property type="entry name" value="ABC3_permease_C"/>
</dbReference>
<feature type="transmembrane region" description="Helical" evidence="6">
    <location>
        <begin position="424"/>
        <end position="448"/>
    </location>
</feature>
<name>A0A7K1SJ91_9BACT</name>
<evidence type="ECO:0000313" key="9">
    <source>
        <dbReference type="EMBL" id="MVM33804.1"/>
    </source>
</evidence>
<dbReference type="Pfam" id="PF12704">
    <property type="entry name" value="MacB_PCD"/>
    <property type="match status" value="2"/>
</dbReference>
<keyword evidence="5 6" id="KW-0472">Membrane</keyword>
<sequence>MLRNYLKIAFRNLVRNKVYSFINIGGLAVGMAIAMLIGLWIYDELSFDKYHKNYDRIATVMQHYNVNGETVTQLSVPLPLANELRTTYGSEFKHVLLSSWTEGHTLSVGDKKLWKAGNYIEPGAPDMLSLKMLKGTRAGLKEPYSIMISESVANAFFGEGDPMGKVLKIDNQIAVKVTGVYEDLPYNTQFNNLDYLVPWQVNVAIRDWVKNSQDRWSNNSFQIFVQLADHSAGMEAVSAKIKEAKLQHIDKEEAKQKPEIFLQPMSNWHLYSEFKNGVNVGGRIQFVWLFGIIGAFVLLLACINFMNLSTARSEKRAKEVGIRKAVGSIRSQLIGQFLSESLLVVFISFAISLLLVQLILPFFNDVADKKMTMLWSTPVFWLLGISFCFLTGLISGSYPAFYLSSFQPVKILKGTFRVGRFAAIPRQVLVVIQFTVSVALIIGTIIVFRQIQFAKNRPIGYSRNGLLYVQTTTADIHNHYDAFRDDLIKSGAVVEMAESESPLTGVWNNNGGFDWAGKDPNQDANFAVIGVTHEFGKTVGWQFKEGRDFSRAFATDSLGLVLNEAAVKFMGLKNPVGQIVREKTQDGFLTYKVIGVIKDMVMESPYEPVKQTLFYLGNFSGNFVNIKLNPNTSASEAVSKIGAVFQKYNPASPFNYKFADQEYAKKFAAEERIGTLATFFAILAIFISCLGLFGLASFVAEQRTKEIGVRKVLGASVFSLWGLLSKDFVLLVFISFGIATPIAWYYLDNWLQKYKYHTEISWWIFVASGTGALVVTLLTVSFQSVKAALMDPVTSLRSE</sequence>
<dbReference type="AlphaFoldDB" id="A0A7K1SJ91"/>
<comment type="subcellular location">
    <subcellularLocation>
        <location evidence="1">Cell membrane</location>
        <topology evidence="1">Multi-pass membrane protein</topology>
    </subcellularLocation>
</comment>
<gene>
    <name evidence="9" type="ORF">GO755_27445</name>
</gene>
<feature type="transmembrane region" description="Helical" evidence="6">
    <location>
        <begin position="760"/>
        <end position="780"/>
    </location>
</feature>
<feature type="transmembrane region" description="Helical" evidence="6">
    <location>
        <begin position="21"/>
        <end position="42"/>
    </location>
</feature>
<dbReference type="GO" id="GO:0005886">
    <property type="term" value="C:plasma membrane"/>
    <property type="evidence" value="ECO:0007669"/>
    <property type="project" value="UniProtKB-SubCell"/>
</dbReference>
<evidence type="ECO:0000256" key="1">
    <source>
        <dbReference type="ARBA" id="ARBA00004651"/>
    </source>
</evidence>
<protein>
    <submittedName>
        <fullName evidence="9">FtsX-like permease family protein</fullName>
    </submittedName>
</protein>
<dbReference type="PANTHER" id="PTHR30572">
    <property type="entry name" value="MEMBRANE COMPONENT OF TRANSPORTER-RELATED"/>
    <property type="match status" value="1"/>
</dbReference>
<feature type="transmembrane region" description="Helical" evidence="6">
    <location>
        <begin position="676"/>
        <end position="700"/>
    </location>
</feature>
<organism evidence="9 10">
    <name type="scientific">Spirosoma arboris</name>
    <dbReference type="NCBI Taxonomy" id="2682092"/>
    <lineage>
        <taxon>Bacteria</taxon>
        <taxon>Pseudomonadati</taxon>
        <taxon>Bacteroidota</taxon>
        <taxon>Cytophagia</taxon>
        <taxon>Cytophagales</taxon>
        <taxon>Cytophagaceae</taxon>
        <taxon>Spirosoma</taxon>
    </lineage>
</organism>
<keyword evidence="3 6" id="KW-0812">Transmembrane</keyword>
<evidence type="ECO:0000256" key="5">
    <source>
        <dbReference type="ARBA" id="ARBA00023136"/>
    </source>
</evidence>